<evidence type="ECO:0000256" key="10">
    <source>
        <dbReference type="ARBA" id="ARBA00023306"/>
    </source>
</evidence>
<evidence type="ECO:0000256" key="9">
    <source>
        <dbReference type="ARBA" id="ARBA00023136"/>
    </source>
</evidence>
<evidence type="ECO:0000256" key="6">
    <source>
        <dbReference type="ARBA" id="ARBA00022618"/>
    </source>
</evidence>
<dbReference type="PANTHER" id="PTHR24220:SF470">
    <property type="entry name" value="CELL DIVISION ATP-BINDING PROTEIN FTSE"/>
    <property type="match status" value="1"/>
</dbReference>
<dbReference type="SUPFAM" id="SSF52540">
    <property type="entry name" value="P-loop containing nucleoside triphosphate hydrolases"/>
    <property type="match status" value="1"/>
</dbReference>
<dbReference type="Pfam" id="PF00005">
    <property type="entry name" value="ABC_tran"/>
    <property type="match status" value="1"/>
</dbReference>
<keyword evidence="5 11" id="KW-1003">Cell membrane</keyword>
<evidence type="ECO:0000256" key="11">
    <source>
        <dbReference type="RuleBase" id="RU365094"/>
    </source>
</evidence>
<dbReference type="InterPro" id="IPR017871">
    <property type="entry name" value="ABC_transporter-like_CS"/>
</dbReference>
<dbReference type="PANTHER" id="PTHR24220">
    <property type="entry name" value="IMPORT ATP-BINDING PROTEIN"/>
    <property type="match status" value="1"/>
</dbReference>
<organism evidence="13 14">
    <name type="scientific">Shewanella algidipiscicola</name>
    <dbReference type="NCBI Taxonomy" id="614070"/>
    <lineage>
        <taxon>Bacteria</taxon>
        <taxon>Pseudomonadati</taxon>
        <taxon>Pseudomonadota</taxon>
        <taxon>Gammaproteobacteria</taxon>
        <taxon>Alteromonadales</taxon>
        <taxon>Shewanellaceae</taxon>
        <taxon>Shewanella</taxon>
    </lineage>
</organism>
<comment type="subcellular location">
    <subcellularLocation>
        <location evidence="11">Cell inner membrane</location>
        <topology evidence="11">Peripheral membrane protein</topology>
        <orientation evidence="11">Cytoplasmic side</orientation>
    </subcellularLocation>
    <subcellularLocation>
        <location evidence="2">Cell membrane</location>
        <topology evidence="2">Peripheral membrane protein</topology>
    </subcellularLocation>
</comment>
<comment type="caution">
    <text evidence="13">The sequence shown here is derived from an EMBL/GenBank/DDBJ whole genome shotgun (WGS) entry which is preliminary data.</text>
</comment>
<comment type="subunit">
    <text evidence="11">Homodimer. Forms a membrane-associated complex with FtsX.</text>
</comment>
<sequence length="239" mass="26431">MMGGINNWVTMIRFEQVSKIYPGGQKALTDVSFHLKRGEMAFLTGHSGAGKSTLLKLISVIERANGGRVAINGHDIAKVRPKDVPYLRRDIGMIFQNHHLLMDRSVFDNIALPLVIEGFALHEIKKRVLAALDMVGLYGKERHYPIMLSGGEQQRVGIARAIVNKPPLLLADEPTGNLDPKLSMDILRLFETFNDSGTTVLIATHDLGLIARMKYRTLTLKQGRVIGGDELAPSQVFHG</sequence>
<dbReference type="Gene3D" id="3.40.50.300">
    <property type="entry name" value="P-loop containing nucleotide triphosphate hydrolases"/>
    <property type="match status" value="1"/>
</dbReference>
<evidence type="ECO:0000256" key="5">
    <source>
        <dbReference type="ARBA" id="ARBA00022475"/>
    </source>
</evidence>
<dbReference type="InterPro" id="IPR027417">
    <property type="entry name" value="P-loop_NTPase"/>
</dbReference>
<evidence type="ECO:0000256" key="1">
    <source>
        <dbReference type="ARBA" id="ARBA00002579"/>
    </source>
</evidence>
<dbReference type="GO" id="GO:0005524">
    <property type="term" value="F:ATP binding"/>
    <property type="evidence" value="ECO:0007669"/>
    <property type="project" value="UniProtKB-KW"/>
</dbReference>
<name>A0ABQ4P333_9GAMM</name>
<evidence type="ECO:0000256" key="7">
    <source>
        <dbReference type="ARBA" id="ARBA00022741"/>
    </source>
</evidence>
<evidence type="ECO:0000313" key="13">
    <source>
        <dbReference type="EMBL" id="GIU41905.1"/>
    </source>
</evidence>
<proteinExistence type="inferred from homology"/>
<evidence type="ECO:0000256" key="3">
    <source>
        <dbReference type="ARBA" id="ARBA00005417"/>
    </source>
</evidence>
<dbReference type="InterPro" id="IPR003439">
    <property type="entry name" value="ABC_transporter-like_ATP-bd"/>
</dbReference>
<dbReference type="PROSITE" id="PS50893">
    <property type="entry name" value="ABC_TRANSPORTER_2"/>
    <property type="match status" value="1"/>
</dbReference>
<dbReference type="PROSITE" id="PS00211">
    <property type="entry name" value="ABC_TRANSPORTER_1"/>
    <property type="match status" value="1"/>
</dbReference>
<dbReference type="InterPro" id="IPR005286">
    <property type="entry name" value="Cell_div_FtsE"/>
</dbReference>
<dbReference type="SMART" id="SM00382">
    <property type="entry name" value="AAA"/>
    <property type="match status" value="1"/>
</dbReference>
<dbReference type="EMBL" id="BPFB01000001">
    <property type="protein sequence ID" value="GIU41905.1"/>
    <property type="molecule type" value="Genomic_DNA"/>
</dbReference>
<dbReference type="NCBIfam" id="TIGR02673">
    <property type="entry name" value="FtsE"/>
    <property type="match status" value="1"/>
</dbReference>
<evidence type="ECO:0000256" key="8">
    <source>
        <dbReference type="ARBA" id="ARBA00022840"/>
    </source>
</evidence>
<evidence type="ECO:0000259" key="12">
    <source>
        <dbReference type="PROSITE" id="PS50893"/>
    </source>
</evidence>
<comment type="similarity">
    <text evidence="3 11">Belongs to the ABC transporter superfamily.</text>
</comment>
<dbReference type="GO" id="GO:0051301">
    <property type="term" value="P:cell division"/>
    <property type="evidence" value="ECO:0007669"/>
    <property type="project" value="UniProtKB-KW"/>
</dbReference>
<dbReference type="InterPro" id="IPR015854">
    <property type="entry name" value="ABC_transpr_LolD-like"/>
</dbReference>
<accession>A0ABQ4P333</accession>
<reference evidence="13 14" key="1">
    <citation type="submission" date="2021-05" db="EMBL/GenBank/DDBJ databases">
        <title>Molecular characterization for Shewanella algae harboring chromosomal blaOXA-55-like strains isolated from clinical and environment sample.</title>
        <authorList>
            <person name="Ohama Y."/>
            <person name="Aoki K."/>
            <person name="Harada S."/>
            <person name="Moriya K."/>
            <person name="Ishii Y."/>
            <person name="Tateda K."/>
        </authorList>
    </citation>
    <scope>NUCLEOTIDE SEQUENCE [LARGE SCALE GENOMIC DNA]</scope>
    <source>
        <strain evidence="13 14">LMG 23746</strain>
    </source>
</reference>
<keyword evidence="7 11" id="KW-0547">Nucleotide-binding</keyword>
<evidence type="ECO:0000313" key="14">
    <source>
        <dbReference type="Proteomes" id="UP000761574"/>
    </source>
</evidence>
<keyword evidence="10 11" id="KW-0131">Cell cycle</keyword>
<dbReference type="InterPro" id="IPR003593">
    <property type="entry name" value="AAA+_ATPase"/>
</dbReference>
<keyword evidence="6 11" id="KW-0132">Cell division</keyword>
<evidence type="ECO:0000256" key="4">
    <source>
        <dbReference type="ARBA" id="ARBA00020019"/>
    </source>
</evidence>
<comment type="function">
    <text evidence="1">Part of the ABC transporter FtsEX involved in cellular division. Important for assembly or stability of the septal ring.</text>
</comment>
<keyword evidence="14" id="KW-1185">Reference proteome</keyword>
<dbReference type="Proteomes" id="UP000761574">
    <property type="component" value="Unassembled WGS sequence"/>
</dbReference>
<keyword evidence="9 11" id="KW-0472">Membrane</keyword>
<feature type="domain" description="ABC transporter" evidence="12">
    <location>
        <begin position="12"/>
        <end position="238"/>
    </location>
</feature>
<evidence type="ECO:0000256" key="2">
    <source>
        <dbReference type="ARBA" id="ARBA00004202"/>
    </source>
</evidence>
<keyword evidence="8 11" id="KW-0067">ATP-binding</keyword>
<gene>
    <name evidence="11 13" type="primary">ftsE</name>
    <name evidence="13" type="ORF">TUM4630_01660</name>
</gene>
<protein>
    <recommendedName>
        <fullName evidence="4 11">Cell division ATP-binding protein FtsE</fullName>
    </recommendedName>
</protein>